<feature type="binding site" evidence="5">
    <location>
        <position position="45"/>
    </location>
    <ligand>
        <name>substrate</name>
    </ligand>
</feature>
<dbReference type="InterPro" id="IPR020921">
    <property type="entry name" value="Erythronate-4-P_DHase"/>
</dbReference>
<feature type="binding site" evidence="5">
    <location>
        <position position="257"/>
    </location>
    <ligand>
        <name>NAD(+)</name>
        <dbReference type="ChEBI" id="CHEBI:57540"/>
    </ligand>
</feature>
<dbReference type="Proteomes" id="UP000606935">
    <property type="component" value="Unassembled WGS sequence"/>
</dbReference>
<keyword evidence="2 5" id="KW-0560">Oxidoreductase</keyword>
<comment type="similarity">
    <text evidence="5">Belongs to the D-isomer specific 2-hydroxyacid dehydrogenase family. PdxB subfamily.</text>
</comment>
<dbReference type="EC" id="1.1.1.290" evidence="5"/>
<protein>
    <recommendedName>
        <fullName evidence="5">Erythronate-4-phosphate dehydrogenase</fullName>
        <ecNumber evidence="5">1.1.1.290</ecNumber>
    </recommendedName>
</protein>
<feature type="active site" evidence="5">
    <location>
        <position position="237"/>
    </location>
</feature>
<feature type="binding site" evidence="5">
    <location>
        <position position="232"/>
    </location>
    <ligand>
        <name>NAD(+)</name>
        <dbReference type="ChEBI" id="CHEBI:57540"/>
    </ligand>
</feature>
<reference evidence="9" key="1">
    <citation type="journal article" date="2014" name="Int. J. Syst. Evol. Microbiol.">
        <title>Complete genome sequence of Corynebacterium casei LMG S-19264T (=DSM 44701T), isolated from a smear-ripened cheese.</title>
        <authorList>
            <consortium name="US DOE Joint Genome Institute (JGI-PGF)"/>
            <person name="Walter F."/>
            <person name="Albersmeier A."/>
            <person name="Kalinowski J."/>
            <person name="Ruckert C."/>
        </authorList>
    </citation>
    <scope>NUCLEOTIDE SEQUENCE</scope>
    <source>
        <strain evidence="9">CGMCC 1.7086</strain>
    </source>
</reference>
<dbReference type="Pfam" id="PF00389">
    <property type="entry name" value="2-Hacid_dh"/>
    <property type="match status" value="1"/>
</dbReference>
<dbReference type="InterPro" id="IPR038251">
    <property type="entry name" value="PdxB_dimer_sf"/>
</dbReference>
<dbReference type="PROSITE" id="PS00065">
    <property type="entry name" value="D_2_HYDROXYACID_DH_1"/>
    <property type="match status" value="1"/>
</dbReference>
<dbReference type="InterPro" id="IPR006140">
    <property type="entry name" value="D-isomer_DH_NAD-bd"/>
</dbReference>
<feature type="active site" description="Proton donor" evidence="5">
    <location>
        <position position="254"/>
    </location>
</feature>
<evidence type="ECO:0000313" key="9">
    <source>
        <dbReference type="EMBL" id="GGO73618.1"/>
    </source>
</evidence>
<dbReference type="EMBL" id="BMLS01000007">
    <property type="protein sequence ID" value="GGO73618.1"/>
    <property type="molecule type" value="Genomic_DNA"/>
</dbReference>
<dbReference type="InterPro" id="IPR029752">
    <property type="entry name" value="D-isomer_DH_CS1"/>
</dbReference>
<evidence type="ECO:0000313" key="10">
    <source>
        <dbReference type="Proteomes" id="UP000606935"/>
    </source>
</evidence>
<dbReference type="GO" id="GO:0051287">
    <property type="term" value="F:NAD binding"/>
    <property type="evidence" value="ECO:0007669"/>
    <property type="project" value="InterPro"/>
</dbReference>
<comment type="caution">
    <text evidence="5">Lacks conserved residue(s) required for the propagation of feature annotation.</text>
</comment>
<feature type="domain" description="D-isomer specific 2-hydroxyacid dehydrogenase catalytic" evidence="6">
    <location>
        <begin position="21"/>
        <end position="257"/>
    </location>
</feature>
<dbReference type="Gene3D" id="3.30.1370.170">
    <property type="match status" value="1"/>
</dbReference>
<comment type="function">
    <text evidence="5">Catalyzes the oxidation of erythronate-4-phosphate to 3-hydroxy-2-oxo-4-phosphonooxybutanoate.</text>
</comment>
<evidence type="ECO:0000256" key="4">
    <source>
        <dbReference type="ARBA" id="ARBA00023096"/>
    </source>
</evidence>
<organism evidence="9 10">
    <name type="scientific">Bowmanella pacifica</name>
    <dbReference type="NCBI Taxonomy" id="502051"/>
    <lineage>
        <taxon>Bacteria</taxon>
        <taxon>Pseudomonadati</taxon>
        <taxon>Pseudomonadota</taxon>
        <taxon>Gammaproteobacteria</taxon>
        <taxon>Alteromonadales</taxon>
        <taxon>Alteromonadaceae</taxon>
        <taxon>Bowmanella</taxon>
    </lineage>
</organism>
<dbReference type="CDD" id="cd12158">
    <property type="entry name" value="ErythrP_dh"/>
    <property type="match status" value="1"/>
</dbReference>
<name>A0A918DM70_9ALTE</name>
<dbReference type="AlphaFoldDB" id="A0A918DM70"/>
<comment type="catalytic activity">
    <reaction evidence="5">
        <text>4-phospho-D-erythronate + NAD(+) = (R)-3-hydroxy-2-oxo-4-phosphooxybutanoate + NADH + H(+)</text>
        <dbReference type="Rhea" id="RHEA:18829"/>
        <dbReference type="ChEBI" id="CHEBI:15378"/>
        <dbReference type="ChEBI" id="CHEBI:57540"/>
        <dbReference type="ChEBI" id="CHEBI:57945"/>
        <dbReference type="ChEBI" id="CHEBI:58538"/>
        <dbReference type="ChEBI" id="CHEBI:58766"/>
        <dbReference type="EC" id="1.1.1.290"/>
    </reaction>
</comment>
<evidence type="ECO:0000259" key="8">
    <source>
        <dbReference type="Pfam" id="PF11890"/>
    </source>
</evidence>
<evidence type="ECO:0000256" key="5">
    <source>
        <dbReference type="HAMAP-Rule" id="MF_01825"/>
    </source>
</evidence>
<reference evidence="9" key="2">
    <citation type="submission" date="2020-09" db="EMBL/GenBank/DDBJ databases">
        <authorList>
            <person name="Sun Q."/>
            <person name="Zhou Y."/>
        </authorList>
    </citation>
    <scope>NUCLEOTIDE SEQUENCE</scope>
    <source>
        <strain evidence="9">CGMCC 1.7086</strain>
    </source>
</reference>
<comment type="subunit">
    <text evidence="5">Homodimer.</text>
</comment>
<dbReference type="SUPFAM" id="SSF52283">
    <property type="entry name" value="Formate/glycerate dehydrogenase catalytic domain-like"/>
    <property type="match status" value="1"/>
</dbReference>
<dbReference type="Pfam" id="PF02826">
    <property type="entry name" value="2-Hacid_dh_C"/>
    <property type="match status" value="1"/>
</dbReference>
<keyword evidence="10" id="KW-1185">Reference proteome</keyword>
<dbReference type="GO" id="GO:0046983">
    <property type="term" value="F:protein dimerization activity"/>
    <property type="evidence" value="ECO:0007669"/>
    <property type="project" value="InterPro"/>
</dbReference>
<keyword evidence="4 5" id="KW-0664">Pyridoxine biosynthesis</keyword>
<evidence type="ECO:0000256" key="1">
    <source>
        <dbReference type="ARBA" id="ARBA00022490"/>
    </source>
</evidence>
<gene>
    <name evidence="5 9" type="primary">pdxB</name>
    <name evidence="9" type="ORF">GCM10010982_34560</name>
</gene>
<comment type="pathway">
    <text evidence="5">Cofactor biosynthesis; pyridoxine 5'-phosphate biosynthesis; pyridoxine 5'-phosphate from D-erythrose 4-phosphate: step 2/5.</text>
</comment>
<feature type="active site" evidence="5">
    <location>
        <position position="208"/>
    </location>
</feature>
<dbReference type="RefSeq" id="WP_188698123.1">
    <property type="nucleotide sequence ID" value="NZ_BMLS01000007.1"/>
</dbReference>
<dbReference type="GO" id="GO:0036001">
    <property type="term" value="P:'de novo' pyridoxal 5'-phosphate biosynthetic process"/>
    <property type="evidence" value="ECO:0007669"/>
    <property type="project" value="TreeGrafter"/>
</dbReference>
<dbReference type="Gene3D" id="3.40.50.720">
    <property type="entry name" value="NAD(P)-binding Rossmann-like Domain"/>
    <property type="match status" value="2"/>
</dbReference>
<dbReference type="GO" id="GO:0005829">
    <property type="term" value="C:cytosol"/>
    <property type="evidence" value="ECO:0007669"/>
    <property type="project" value="TreeGrafter"/>
</dbReference>
<feature type="domain" description="D-isomer specific 2-hydroxyacid dehydrogenase NAD-binding" evidence="7">
    <location>
        <begin position="109"/>
        <end position="240"/>
    </location>
</feature>
<proteinExistence type="inferred from homology"/>
<feature type="binding site" evidence="5">
    <location>
        <position position="147"/>
    </location>
    <ligand>
        <name>NAD(+)</name>
        <dbReference type="ChEBI" id="CHEBI:57540"/>
    </ligand>
</feature>
<feature type="domain" description="Erythronate-4-phosphate dehydrogenase dimerisation" evidence="8">
    <location>
        <begin position="302"/>
        <end position="367"/>
    </location>
</feature>
<dbReference type="SUPFAM" id="SSF51735">
    <property type="entry name" value="NAD(P)-binding Rossmann-fold domains"/>
    <property type="match status" value="1"/>
</dbReference>
<dbReference type="InterPro" id="IPR036291">
    <property type="entry name" value="NAD(P)-bd_dom_sf"/>
</dbReference>
<keyword evidence="3 5" id="KW-0520">NAD</keyword>
<dbReference type="InterPro" id="IPR024531">
    <property type="entry name" value="Erythronate-4-P_DHase_dimer"/>
</dbReference>
<dbReference type="PANTHER" id="PTHR42938:SF9">
    <property type="entry name" value="FORMATE DEHYDROGENASE 1"/>
    <property type="match status" value="1"/>
</dbReference>
<dbReference type="PANTHER" id="PTHR42938">
    <property type="entry name" value="FORMATE DEHYDROGENASE 1"/>
    <property type="match status" value="1"/>
</dbReference>
<sequence length="376" mass="41357">MHIYCEDSLLYAREYFAGWGELHFFSGRTLDPQTLADADILLVRSTTRVDETLLSHCPNLKYVGTATAGTNHMDLRALEARGIAYGSAAGCNAIAVAEYVISSLFVLAEQQGWQLKDKRIGIVGAGHVGSQLDTKLKAIGVNTLLCDPPLQALGDKRPMVDIDAIMACDIISLHVPLVEQGEHPTRLLFDRQRLAALNDAQILINACRGEVVDNQALLALYQQGRQFTTVLDVWENEPDILTDLLPYVTLASAHIAGHTLEGKARGTWMLYQQVAELLGLPGELSLQSVLPETEFCPSTLAHLEQTELARLVLCVYDIQQDDQQFRALVGKPGGFEYIRRHYAIRREFTALQVSAGNSSVKKAICGLGFTLKPDTL</sequence>
<accession>A0A918DM70</accession>
<dbReference type="GO" id="GO:0008615">
    <property type="term" value="P:pyridoxine biosynthetic process"/>
    <property type="evidence" value="ECO:0007669"/>
    <property type="project" value="UniProtKB-UniRule"/>
</dbReference>
<evidence type="ECO:0000259" key="6">
    <source>
        <dbReference type="Pfam" id="PF00389"/>
    </source>
</evidence>
<dbReference type="HAMAP" id="MF_01825">
    <property type="entry name" value="PdxB"/>
    <property type="match status" value="1"/>
</dbReference>
<dbReference type="Pfam" id="PF11890">
    <property type="entry name" value="DUF3410"/>
    <property type="match status" value="1"/>
</dbReference>
<comment type="caution">
    <text evidence="9">The sequence shown here is derived from an EMBL/GenBank/DDBJ whole genome shotgun (WGS) entry which is preliminary data.</text>
</comment>
<feature type="binding site" evidence="5">
    <location>
        <position position="67"/>
    </location>
    <ligand>
        <name>substrate</name>
    </ligand>
</feature>
<comment type="subcellular location">
    <subcellularLocation>
        <location evidence="5">Cytoplasm</location>
    </subcellularLocation>
</comment>
<evidence type="ECO:0000259" key="7">
    <source>
        <dbReference type="Pfam" id="PF02826"/>
    </source>
</evidence>
<evidence type="ECO:0000256" key="3">
    <source>
        <dbReference type="ARBA" id="ARBA00023027"/>
    </source>
</evidence>
<keyword evidence="1 5" id="KW-0963">Cytoplasm</keyword>
<dbReference type="GO" id="GO:0033711">
    <property type="term" value="F:4-phosphoerythronate dehydrogenase activity"/>
    <property type="evidence" value="ECO:0007669"/>
    <property type="project" value="UniProtKB-EC"/>
</dbReference>
<dbReference type="InterPro" id="IPR006139">
    <property type="entry name" value="D-isomer_2_OHA_DH_cat_dom"/>
</dbReference>
<evidence type="ECO:0000256" key="2">
    <source>
        <dbReference type="ARBA" id="ARBA00023002"/>
    </source>
</evidence>